<organism evidence="2 3">
    <name type="scientific">Xanthomonas boreopolis</name>
    <dbReference type="NCBI Taxonomy" id="86183"/>
    <lineage>
        <taxon>Bacteria</taxon>
        <taxon>Pseudomonadati</taxon>
        <taxon>Pseudomonadota</taxon>
        <taxon>Gammaproteobacteria</taxon>
        <taxon>Lysobacterales</taxon>
        <taxon>Lysobacteraceae</taxon>
        <taxon>Xanthomonas</taxon>
    </lineage>
</organism>
<proteinExistence type="predicted"/>
<name>A0A919FCS3_9XANT</name>
<dbReference type="EMBL" id="BNBA01000059">
    <property type="protein sequence ID" value="GHH61426.1"/>
    <property type="molecule type" value="Genomic_DNA"/>
</dbReference>
<dbReference type="RefSeq" id="WP_434030152.1">
    <property type="nucleotide sequence ID" value="NZ_BNBA01000059.1"/>
</dbReference>
<reference evidence="2" key="1">
    <citation type="journal article" date="2014" name="Int. J. Syst. Evol. Microbiol.">
        <title>Complete genome sequence of Corynebacterium casei LMG S-19264T (=DSM 44701T), isolated from a smear-ripened cheese.</title>
        <authorList>
            <consortium name="US DOE Joint Genome Institute (JGI-PGF)"/>
            <person name="Walter F."/>
            <person name="Albersmeier A."/>
            <person name="Kalinowski J."/>
            <person name="Ruckert C."/>
        </authorList>
    </citation>
    <scope>NUCLEOTIDE SEQUENCE</scope>
    <source>
        <strain evidence="2">JCM 13306</strain>
    </source>
</reference>
<evidence type="ECO:0000256" key="1">
    <source>
        <dbReference type="SAM" id="MobiDB-lite"/>
    </source>
</evidence>
<evidence type="ECO:0000313" key="3">
    <source>
        <dbReference type="Proteomes" id="UP000623958"/>
    </source>
</evidence>
<sequence length="1008" mass="110120">MSSGKFQLYRKDAAGNDVPCSGITYRIMSVMDGTLATFGITDENGYTATVVARAQQQQAGAGTPMPAAAMGGQGYRPAPLLPLHSNRYVLQVRDSITGKWIEPVLHPETRNAQLDLPVSSRTDNLPAAWALMQGATVKPLRLKPYHQFEFMMQQSRKRLPNAPYVAYTYDKDGRKVAAVDIDGKPIKGNTNRSGQTPRIYCEQKAWFVFNLPGTQAEFMSKAVEPVVSGAAVQLQQVTAKGQVAVSAPGKGKVADVSGKVSAPVILNAEDEELLLLTPDVWKEFEAVSGYIENTMAGVHRARQNLSDALQARSAEAIRQAEKDLGLAEDKVAKLLNKDFAKKADLVEVVTFESYDKGAHSGKVGADRVGMRRRYIPRKKYEQYKSRRLKGIPTKLEMSVSAKVKDGAASAKYEGKGERSDRKTFDAKKFRESLSKLKVQAKGSTQTDPWVWDMIDIGGNEFAETVKKSDSYSVDKAAQWMRCVAGAGASAEANWDPKKGTVSAQASANAQAKLVLFEGKWIHTWSIPSAKGWQMNYGGIDLGAIVFQLACELYGFVGAKASLTGAVGISIQGGKAKIVPQARDRTDSLAANYDERRGLPRADMGDPPPPGGAKSSRIVPAALNEAPPKDINGMSLTAEAFAGAEGGITPSGELQWLPPQQTKPVSFAKLSLDVAVSAGAGASAQLYIYYARGKFRIKASARLCWGVGAKGAVDFVVDAEGMAQFVQWVYYQLAHAGFKVLVYFARDAFSAFSQLLFLAISKNTKIGQELEATIYAIQTAFADVMLSLEKAENRYKLVRSINSNPVWLVYATPETRGMLLYALTRHDWATHSNDLPEVQQKGWDTQVHYLNEHKQAILKIVKGVKLRPEWMNMFQHMSIDGSKLADDSKAEGDVLRFLNYGLSLAENLKGKVFNPINKDPTVQPEDVGNSYLEDYLKHRASLLGQFPKGYEVAQLDRLDGPELLRLDGQESPMFAAINPQYLWLDRDAAATLLAQEHGHDPAGEGSALA</sequence>
<feature type="compositionally biased region" description="Basic and acidic residues" evidence="1">
    <location>
        <begin position="589"/>
        <end position="603"/>
    </location>
</feature>
<gene>
    <name evidence="2" type="ORF">GCM10009090_37890</name>
</gene>
<dbReference type="AlphaFoldDB" id="A0A919FCS3"/>
<reference evidence="2" key="2">
    <citation type="submission" date="2020-09" db="EMBL/GenBank/DDBJ databases">
        <authorList>
            <person name="Sun Q."/>
            <person name="Ohkuma M."/>
        </authorList>
    </citation>
    <scope>NUCLEOTIDE SEQUENCE</scope>
    <source>
        <strain evidence="2">JCM 13306</strain>
    </source>
</reference>
<comment type="caution">
    <text evidence="2">The sequence shown here is derived from an EMBL/GenBank/DDBJ whole genome shotgun (WGS) entry which is preliminary data.</text>
</comment>
<accession>A0A919FCS3</accession>
<feature type="region of interest" description="Disordered" evidence="1">
    <location>
        <begin position="589"/>
        <end position="616"/>
    </location>
</feature>
<dbReference type="Proteomes" id="UP000623958">
    <property type="component" value="Unassembled WGS sequence"/>
</dbReference>
<evidence type="ECO:0000313" key="2">
    <source>
        <dbReference type="EMBL" id="GHH61426.1"/>
    </source>
</evidence>
<protein>
    <submittedName>
        <fullName evidence="2">Uncharacterized protein</fullName>
    </submittedName>
</protein>
<keyword evidence="3" id="KW-1185">Reference proteome</keyword>